<protein>
    <submittedName>
        <fullName evidence="2">Uncharacterized protein</fullName>
    </submittedName>
</protein>
<name>A0A0F6ARE2_BRUA1</name>
<evidence type="ECO:0000313" key="2">
    <source>
        <dbReference type="EMBL" id="ACD72776.1"/>
    </source>
</evidence>
<evidence type="ECO:0000313" key="3">
    <source>
        <dbReference type="Proteomes" id="UP000002565"/>
    </source>
</evidence>
<evidence type="ECO:0000256" key="1">
    <source>
        <dbReference type="SAM" id="MobiDB-lite"/>
    </source>
</evidence>
<dbReference type="KEGG" id="bmc:BAbS19_I12820"/>
<sequence length="59" mass="6304">MFAAETHNETSFANIRPRPASGEAWASGRYLSGCSPPRPVSAQTSGGTGTTFSFNNRRI</sequence>
<dbReference type="AlphaFoldDB" id="A0A0F6ARE2"/>
<feature type="region of interest" description="Disordered" evidence="1">
    <location>
        <begin position="1"/>
        <end position="59"/>
    </location>
</feature>
<dbReference type="EMBL" id="CP000887">
    <property type="protein sequence ID" value="ACD72776.1"/>
    <property type="molecule type" value="Genomic_DNA"/>
</dbReference>
<accession>A0A0F6ARE2</accession>
<proteinExistence type="predicted"/>
<feature type="compositionally biased region" description="Low complexity" evidence="1">
    <location>
        <begin position="50"/>
        <end position="59"/>
    </location>
</feature>
<organism evidence="2 3">
    <name type="scientific">Brucella abortus (strain S19)</name>
    <dbReference type="NCBI Taxonomy" id="430066"/>
    <lineage>
        <taxon>Bacteria</taxon>
        <taxon>Pseudomonadati</taxon>
        <taxon>Pseudomonadota</taxon>
        <taxon>Alphaproteobacteria</taxon>
        <taxon>Hyphomicrobiales</taxon>
        <taxon>Brucellaceae</taxon>
        <taxon>Brucella/Ochrobactrum group</taxon>
        <taxon>Brucella</taxon>
    </lineage>
</organism>
<dbReference type="HOGENOM" id="CLU_2951259_0_0_5"/>
<dbReference type="Proteomes" id="UP000002565">
    <property type="component" value="Chromosome 1"/>
</dbReference>
<gene>
    <name evidence="2" type="ordered locus">BAbS19_I12820</name>
</gene>
<reference evidence="2 3" key="1">
    <citation type="journal article" date="2008" name="PLoS ONE">
        <title>Genome sequence of Brucella abortus vaccine strain S19 compared to virulent strains yields candidate virulence genes.</title>
        <authorList>
            <person name="Crasta O.R."/>
            <person name="Folkerts O."/>
            <person name="Fei Z."/>
            <person name="Mane S.P."/>
            <person name="Evans C."/>
            <person name="Martino-Catt S."/>
            <person name="Bricker B."/>
            <person name="Yu G."/>
            <person name="Du L."/>
            <person name="Sobral B.W."/>
        </authorList>
    </citation>
    <scope>NUCLEOTIDE SEQUENCE [LARGE SCALE GENOMIC DNA]</scope>
    <source>
        <strain evidence="2 3">S19</strain>
    </source>
</reference>